<comment type="caution">
    <text evidence="1">The sequence shown here is derived from an EMBL/GenBank/DDBJ whole genome shotgun (WGS) entry which is preliminary data.</text>
</comment>
<accession>A0A9W6P0S9</accession>
<proteinExistence type="predicted"/>
<sequence length="71" mass="7800">MFPDDQIKLVECPECGQPAEIIDEFRLDSTSGPVEHVKIHCLQRHWFTMLAPCCHGPATDGAASAAIPPNR</sequence>
<keyword evidence="2" id="KW-1185">Reference proteome</keyword>
<evidence type="ECO:0000313" key="2">
    <source>
        <dbReference type="Proteomes" id="UP001143463"/>
    </source>
</evidence>
<gene>
    <name evidence="1" type="ORF">GCM10017577_69190</name>
</gene>
<dbReference type="Proteomes" id="UP001143463">
    <property type="component" value="Unassembled WGS sequence"/>
</dbReference>
<reference evidence="1" key="2">
    <citation type="submission" date="2023-01" db="EMBL/GenBank/DDBJ databases">
        <authorList>
            <person name="Sun Q."/>
            <person name="Evtushenko L."/>
        </authorList>
    </citation>
    <scope>NUCLEOTIDE SEQUENCE</scope>
    <source>
        <strain evidence="1">VKM Ac-1069</strain>
    </source>
</reference>
<dbReference type="EMBL" id="BSFQ01000055">
    <property type="protein sequence ID" value="GLL15765.1"/>
    <property type="molecule type" value="Genomic_DNA"/>
</dbReference>
<evidence type="ECO:0000313" key="1">
    <source>
        <dbReference type="EMBL" id="GLL15765.1"/>
    </source>
</evidence>
<reference evidence="1" key="1">
    <citation type="journal article" date="2014" name="Int. J. Syst. Evol. Microbiol.">
        <title>Complete genome sequence of Corynebacterium casei LMG S-19264T (=DSM 44701T), isolated from a smear-ripened cheese.</title>
        <authorList>
            <consortium name="US DOE Joint Genome Institute (JGI-PGF)"/>
            <person name="Walter F."/>
            <person name="Albersmeier A."/>
            <person name="Kalinowski J."/>
            <person name="Ruckert C."/>
        </authorList>
    </citation>
    <scope>NUCLEOTIDE SEQUENCE</scope>
    <source>
        <strain evidence="1">VKM Ac-1069</strain>
    </source>
</reference>
<protein>
    <submittedName>
        <fullName evidence="1">Uncharacterized protein</fullName>
    </submittedName>
</protein>
<dbReference type="AlphaFoldDB" id="A0A9W6P0S9"/>
<organism evidence="1 2">
    <name type="scientific">Pseudonocardia halophobica</name>
    <dbReference type="NCBI Taxonomy" id="29401"/>
    <lineage>
        <taxon>Bacteria</taxon>
        <taxon>Bacillati</taxon>
        <taxon>Actinomycetota</taxon>
        <taxon>Actinomycetes</taxon>
        <taxon>Pseudonocardiales</taxon>
        <taxon>Pseudonocardiaceae</taxon>
        <taxon>Pseudonocardia</taxon>
    </lineage>
</organism>
<name>A0A9W6P0S9_9PSEU</name>